<dbReference type="Pfam" id="PF00884">
    <property type="entry name" value="Sulfatase"/>
    <property type="match status" value="1"/>
</dbReference>
<dbReference type="OrthoDB" id="9803751at2"/>
<comment type="similarity">
    <text evidence="1">Belongs to the sulfatase family.</text>
</comment>
<name>A0A148KMJ0_9ALTE</name>
<evidence type="ECO:0000256" key="6">
    <source>
        <dbReference type="SAM" id="MobiDB-lite"/>
    </source>
</evidence>
<keyword evidence="2 7" id="KW-0732">Signal</keyword>
<evidence type="ECO:0000313" key="10">
    <source>
        <dbReference type="Proteomes" id="UP000070299"/>
    </source>
</evidence>
<evidence type="ECO:0000256" key="4">
    <source>
        <dbReference type="ARBA" id="ARBA00023180"/>
    </source>
</evidence>
<evidence type="ECO:0000256" key="5">
    <source>
        <dbReference type="PIRSR" id="PIRSR036666-50"/>
    </source>
</evidence>
<dbReference type="InterPro" id="IPR024607">
    <property type="entry name" value="Sulfatase_CS"/>
</dbReference>
<feature type="domain" description="Sulfatase N-terminal" evidence="8">
    <location>
        <begin position="33"/>
        <end position="373"/>
    </location>
</feature>
<dbReference type="EMBL" id="LSNE01000011">
    <property type="protein sequence ID" value="KXI27522.1"/>
    <property type="molecule type" value="Genomic_DNA"/>
</dbReference>
<dbReference type="PIRSF" id="PIRSF036666">
    <property type="entry name" value="G6S"/>
    <property type="match status" value="1"/>
</dbReference>
<dbReference type="InterPro" id="IPR000917">
    <property type="entry name" value="Sulfatase_N"/>
</dbReference>
<organism evidence="9 10">
    <name type="scientific">Paraglaciecola hydrolytica</name>
    <dbReference type="NCBI Taxonomy" id="1799789"/>
    <lineage>
        <taxon>Bacteria</taxon>
        <taxon>Pseudomonadati</taxon>
        <taxon>Pseudomonadota</taxon>
        <taxon>Gammaproteobacteria</taxon>
        <taxon>Alteromonadales</taxon>
        <taxon>Alteromonadaceae</taxon>
        <taxon>Paraglaciecola</taxon>
    </lineage>
</organism>
<protein>
    <submittedName>
        <fullName evidence="9">Acetylglucosamine-6-sulfatase</fullName>
    </submittedName>
</protein>
<dbReference type="GO" id="GO:0030203">
    <property type="term" value="P:glycosaminoglycan metabolic process"/>
    <property type="evidence" value="ECO:0007669"/>
    <property type="project" value="InterPro"/>
</dbReference>
<evidence type="ECO:0000256" key="7">
    <source>
        <dbReference type="SAM" id="SignalP"/>
    </source>
</evidence>
<dbReference type="PROSITE" id="PS00523">
    <property type="entry name" value="SULFATASE_1"/>
    <property type="match status" value="1"/>
</dbReference>
<keyword evidence="10" id="KW-1185">Reference proteome</keyword>
<comment type="caution">
    <text evidence="9">The sequence shown here is derived from an EMBL/GenBank/DDBJ whole genome shotgun (WGS) entry which is preliminary data.</text>
</comment>
<gene>
    <name evidence="9" type="ORF">AX660_21680</name>
</gene>
<dbReference type="Proteomes" id="UP000070299">
    <property type="component" value="Unassembled WGS sequence"/>
</dbReference>
<evidence type="ECO:0000313" key="9">
    <source>
        <dbReference type="EMBL" id="KXI27522.1"/>
    </source>
</evidence>
<dbReference type="PROSITE" id="PS00149">
    <property type="entry name" value="SULFATASE_2"/>
    <property type="match status" value="1"/>
</dbReference>
<dbReference type="InterPro" id="IPR012251">
    <property type="entry name" value="GlcNAc_6-SO4ase"/>
</dbReference>
<comment type="PTM">
    <text evidence="5">The conversion to 3-oxoalanine (also known as C-formylglycine, FGly), of a serine or cysteine residue in prokaryotes and of a cysteine residue in eukaryotes, is critical for catalytic activity.</text>
</comment>
<dbReference type="STRING" id="1799789.AX660_21680"/>
<feature type="signal peptide" evidence="7">
    <location>
        <begin position="1"/>
        <end position="27"/>
    </location>
</feature>
<evidence type="ECO:0000259" key="8">
    <source>
        <dbReference type="Pfam" id="PF00884"/>
    </source>
</evidence>
<proteinExistence type="inferred from homology"/>
<dbReference type="GO" id="GO:0008449">
    <property type="term" value="F:N-acetylglucosamine-6-sulfatase activity"/>
    <property type="evidence" value="ECO:0007669"/>
    <property type="project" value="InterPro"/>
</dbReference>
<dbReference type="AlphaFoldDB" id="A0A148KMJ0"/>
<evidence type="ECO:0000256" key="1">
    <source>
        <dbReference type="ARBA" id="ARBA00008779"/>
    </source>
</evidence>
<keyword evidence="3" id="KW-0378">Hydrolase</keyword>
<feature type="modified residue" description="3-oxoalanine (Cys)" evidence="5">
    <location>
        <position position="79"/>
    </location>
</feature>
<feature type="region of interest" description="Disordered" evidence="6">
    <location>
        <begin position="225"/>
        <end position="244"/>
    </location>
</feature>
<dbReference type="CDD" id="cd16031">
    <property type="entry name" value="G6S_like"/>
    <property type="match status" value="1"/>
</dbReference>
<evidence type="ECO:0000256" key="3">
    <source>
        <dbReference type="ARBA" id="ARBA00022801"/>
    </source>
</evidence>
<evidence type="ECO:0000256" key="2">
    <source>
        <dbReference type="ARBA" id="ARBA00022729"/>
    </source>
</evidence>
<keyword evidence="4" id="KW-0325">Glycoprotein</keyword>
<feature type="region of interest" description="Disordered" evidence="6">
    <location>
        <begin position="512"/>
        <end position="545"/>
    </location>
</feature>
<feature type="chain" id="PRO_5007550237" evidence="7">
    <location>
        <begin position="28"/>
        <end position="545"/>
    </location>
</feature>
<feature type="compositionally biased region" description="Basic and acidic residues" evidence="6">
    <location>
        <begin position="526"/>
        <end position="545"/>
    </location>
</feature>
<dbReference type="PANTHER" id="PTHR43108">
    <property type="entry name" value="N-ACETYLGLUCOSAMINE-6-SULFATASE FAMILY MEMBER"/>
    <property type="match status" value="1"/>
</dbReference>
<dbReference type="Gene3D" id="3.40.720.10">
    <property type="entry name" value="Alkaline Phosphatase, subunit A"/>
    <property type="match status" value="1"/>
</dbReference>
<reference evidence="10" key="1">
    <citation type="submission" date="2016-02" db="EMBL/GenBank/DDBJ databases">
        <authorList>
            <person name="Schultz-Johansen M."/>
            <person name="Glaring M.A."/>
            <person name="Bech P.K."/>
            <person name="Stougaard P."/>
        </authorList>
    </citation>
    <scope>NUCLEOTIDE SEQUENCE [LARGE SCALE GENOMIC DNA]</scope>
    <source>
        <strain evidence="10">S66</strain>
    </source>
</reference>
<dbReference type="InterPro" id="IPR017850">
    <property type="entry name" value="Alkaline_phosphatase_core_sf"/>
</dbReference>
<dbReference type="PANTHER" id="PTHR43108:SF8">
    <property type="entry name" value="SD21168P"/>
    <property type="match status" value="1"/>
</dbReference>
<accession>A0A148KMJ0</accession>
<sequence length="545" mass="62143">MQYRGFMRHLSYLFTLLLLMPAGFALAATKPANVIFVLTDDQRYDELGFMNPVLDTPNMDKMANEGVHFKNAFVTTALCSPSRASILTGQYMHNHGVVDNNAPPKEGTTFFSSYLKEAGYNTAFVGKWHMGESRGHGAKDAPQPGFDHWVSFPGQGNYYPTTLANGEPYTLNVDGERVPQKGYITDELTDYSIDWLEQQKKSDKPFFLYLSHKAVHADFQPAERHENQYQGKEIPVPSSQADTEENYEGKPLWVKNQRNSWHGVDFPYHSTLDVQSYKMQYHRALSAVDDSLGRIFQWLEKNGHDKDTIVVLMGDNGFMFGEHGLIDKRNAYEESMRVPLLVRGPGIIAEKSVVHEIAANIDIAPTILDIAGVKKQPQQFEGQSLLPLAKGKKVAQWRSELLYEYYWEFNYPSTPTTFALRTDDYKFITYHGVWDTEELYDIKNDPQEMHNLINDESYLSIVANLRSRLFAKLEDNNGQHAVPYTERFSSGAVLREATRSKEATFPAQWLKVPNEKGDIPGSRDFMQTDEKRASMSKVEQKPIKK</sequence>
<dbReference type="SUPFAM" id="SSF53649">
    <property type="entry name" value="Alkaline phosphatase-like"/>
    <property type="match status" value="1"/>
</dbReference>